<evidence type="ECO:0000313" key="3">
    <source>
        <dbReference type="Proteomes" id="UP000092462"/>
    </source>
</evidence>
<feature type="region of interest" description="Disordered" evidence="1">
    <location>
        <begin position="420"/>
        <end position="449"/>
    </location>
</feature>
<protein>
    <submittedName>
        <fullName evidence="2">Uncharacterized protein</fullName>
    </submittedName>
</protein>
<keyword evidence="3" id="KW-1185">Reference proteome</keyword>
<evidence type="ECO:0000313" key="2">
    <source>
        <dbReference type="EnsemblMetazoa" id="PPAI003693-PA"/>
    </source>
</evidence>
<dbReference type="EnsemblMetazoa" id="PPAI003693-RA">
    <property type="protein sequence ID" value="PPAI003693-PA"/>
    <property type="gene ID" value="PPAI003693"/>
</dbReference>
<dbReference type="AlphaFoldDB" id="A0A1B0D820"/>
<proteinExistence type="predicted"/>
<dbReference type="PROSITE" id="PS50175">
    <property type="entry name" value="ASP_PROT_RETROV"/>
    <property type="match status" value="1"/>
</dbReference>
<dbReference type="EMBL" id="AJVK01035891">
    <property type="status" value="NOT_ANNOTATED_CDS"/>
    <property type="molecule type" value="Genomic_DNA"/>
</dbReference>
<evidence type="ECO:0000256" key="1">
    <source>
        <dbReference type="SAM" id="MobiDB-lite"/>
    </source>
</evidence>
<sequence>MDCSGNSSCQAYHSTSLALHQLAADEGHQYPAAAKVLKNDFYVDDMLTGTHTLEDARQLRSDIIALMTKGQLNLRKWTSNSKALMADIPEHLREKDTNRVEAPQTLTDLPQADPHPQRRSLGNRLRQLLVDIQDDEELENNSTEWNRSNNLPKLPPVQLMKFSGNDEDWQSFIELFTSVIHNNPSLSGVQKMQYLAAQLEGQPKRLIARLTLTNSNYESALSILKERYENKRHMVMSYMNSIVHYKRLSSGSAEDVIKLHDCINACLEGLKNLGYNVTSWDPMIVAIAMMKFDTETNQSFEESIDDINSVPTVKELLKFLLKRFRVLRTTSKDSQHSKENKKKSFHVTATHSISCSKCNKNHPLIKCFSFKKLDPQERKQHAVNNNLCFNCLSHDKNEKCQSTKSCFKCNKKHHTLLHLEQKRNSDKKETSKATYSKDSKEAKSEEQVKSNDGAVAFHVNTSSVVLPTAQVKIQDRHGIWQTFRALLDTGSGDTFISEDAAQMLKLPRQKVITSIKGIGEVNAGVCKSTVDITIASRIQSTQKWHTTALILPKLSSFLPTKPISSSFSLHLTEKIVLADPKFNIPGSIDLIIGTNIYAQIVKTNLKRDQNGLIAQDTELGWIILGSTVNPRPPRK</sequence>
<dbReference type="Pfam" id="PF03564">
    <property type="entry name" value="DUF1759"/>
    <property type="match status" value="1"/>
</dbReference>
<dbReference type="VEuPathDB" id="VectorBase:PPAPM1_009857"/>
<dbReference type="Gene3D" id="2.40.70.10">
    <property type="entry name" value="Acid Proteases"/>
    <property type="match status" value="1"/>
</dbReference>
<dbReference type="Proteomes" id="UP000092462">
    <property type="component" value="Unassembled WGS sequence"/>
</dbReference>
<dbReference type="InterPro" id="IPR021109">
    <property type="entry name" value="Peptidase_aspartic_dom_sf"/>
</dbReference>
<organism evidence="2 3">
    <name type="scientific">Phlebotomus papatasi</name>
    <name type="common">Sandfly</name>
    <dbReference type="NCBI Taxonomy" id="29031"/>
    <lineage>
        <taxon>Eukaryota</taxon>
        <taxon>Metazoa</taxon>
        <taxon>Ecdysozoa</taxon>
        <taxon>Arthropoda</taxon>
        <taxon>Hexapoda</taxon>
        <taxon>Insecta</taxon>
        <taxon>Pterygota</taxon>
        <taxon>Neoptera</taxon>
        <taxon>Endopterygota</taxon>
        <taxon>Diptera</taxon>
        <taxon>Nematocera</taxon>
        <taxon>Psychodoidea</taxon>
        <taxon>Psychodidae</taxon>
        <taxon>Phlebotomus</taxon>
        <taxon>Phlebotomus</taxon>
    </lineage>
</organism>
<dbReference type="InterPro" id="IPR005312">
    <property type="entry name" value="DUF1759"/>
</dbReference>
<dbReference type="VEuPathDB" id="VectorBase:PPAPM1_012275"/>
<name>A0A1B0D820_PHLPP</name>
<accession>A0A1B0D820</accession>
<dbReference type="SUPFAM" id="SSF50630">
    <property type="entry name" value="Acid proteases"/>
    <property type="match status" value="1"/>
</dbReference>
<dbReference type="GO" id="GO:0006508">
    <property type="term" value="P:proteolysis"/>
    <property type="evidence" value="ECO:0007669"/>
    <property type="project" value="InterPro"/>
</dbReference>
<reference evidence="2" key="1">
    <citation type="submission" date="2022-08" db="UniProtKB">
        <authorList>
            <consortium name="EnsemblMetazoa"/>
        </authorList>
    </citation>
    <scope>IDENTIFICATION</scope>
    <source>
        <strain evidence="2">Israel</strain>
    </source>
</reference>
<dbReference type="GO" id="GO:0004190">
    <property type="term" value="F:aspartic-type endopeptidase activity"/>
    <property type="evidence" value="ECO:0007669"/>
    <property type="project" value="InterPro"/>
</dbReference>
<dbReference type="InterPro" id="IPR001995">
    <property type="entry name" value="Peptidase_A2_cat"/>
</dbReference>
<dbReference type="PANTHER" id="PTHR47331">
    <property type="entry name" value="PHD-TYPE DOMAIN-CONTAINING PROTEIN"/>
    <property type="match status" value="1"/>
</dbReference>
<dbReference type="PANTHER" id="PTHR47331:SF5">
    <property type="entry name" value="RIBONUCLEASE H"/>
    <property type="match status" value="1"/>
</dbReference>
<dbReference type="VEuPathDB" id="VectorBase:PPAI003693"/>